<protein>
    <submittedName>
        <fullName evidence="2">Pimeloyl-ACP methyl ester carboxylesterase</fullName>
    </submittedName>
</protein>
<dbReference type="GO" id="GO:0003824">
    <property type="term" value="F:catalytic activity"/>
    <property type="evidence" value="ECO:0007669"/>
    <property type="project" value="UniProtKB-ARBA"/>
</dbReference>
<evidence type="ECO:0000313" key="2">
    <source>
        <dbReference type="EMBL" id="RKR93478.1"/>
    </source>
</evidence>
<reference evidence="2 3" key="1">
    <citation type="submission" date="2018-10" db="EMBL/GenBank/DDBJ databases">
        <title>Sequencing the genomes of 1000 actinobacteria strains.</title>
        <authorList>
            <person name="Klenk H.-P."/>
        </authorList>
    </citation>
    <scope>NUCLEOTIDE SEQUENCE [LARGE SCALE GENOMIC DNA]</scope>
    <source>
        <strain evidence="2 3">DSM 44343</strain>
    </source>
</reference>
<dbReference type="Gene3D" id="3.40.50.1820">
    <property type="entry name" value="alpha/beta hydrolase"/>
    <property type="match status" value="1"/>
</dbReference>
<dbReference type="AlphaFoldDB" id="A0A495JY12"/>
<dbReference type="OrthoDB" id="9802489at2"/>
<sequence length="285" mass="29937">MDEIELQTGVRVGVSVAGEGQPLLLLAGLGMPAIVWEFSGLSTQLVDAGFSVISFNARGIPPSSAPPAPYSVEDLAADAIEVLRELGHDSDVVVVGYSLGSYVAQALLRQHPTVFSAAVLMAGLDPSPILELVDTMELDLIESTGALPTAVSTFELLMTTLPIKTVQDPQAVSGWQDILGDDGSRWTSVDGLAGQLSASRDWSRDRIEHLNALSAIAVPALSLAFEHDVFFPPATERAAAGSIPGCEHVVVADAAHGGLSTHPEEPVRVIVDFCQRVRTAVGPQT</sequence>
<dbReference type="RefSeq" id="WP_084248111.1">
    <property type="nucleotide sequence ID" value="NZ_CBCRXS010000001.1"/>
</dbReference>
<dbReference type="EMBL" id="RBKV01000001">
    <property type="protein sequence ID" value="RKR93478.1"/>
    <property type="molecule type" value="Genomic_DNA"/>
</dbReference>
<dbReference type="PANTHER" id="PTHR43433">
    <property type="entry name" value="HYDROLASE, ALPHA/BETA FOLD FAMILY PROTEIN"/>
    <property type="match status" value="1"/>
</dbReference>
<dbReference type="PANTHER" id="PTHR43433:SF1">
    <property type="entry name" value="BLL5160 PROTEIN"/>
    <property type="match status" value="1"/>
</dbReference>
<gene>
    <name evidence="2" type="ORF">DFJ75_0262</name>
</gene>
<evidence type="ECO:0000313" key="3">
    <source>
        <dbReference type="Proteomes" id="UP000274762"/>
    </source>
</evidence>
<dbReference type="InterPro" id="IPR000073">
    <property type="entry name" value="AB_hydrolase_1"/>
</dbReference>
<evidence type="ECO:0000259" key="1">
    <source>
        <dbReference type="Pfam" id="PF00561"/>
    </source>
</evidence>
<accession>A0A495JY12</accession>
<dbReference type="InterPro" id="IPR050471">
    <property type="entry name" value="AB_hydrolase"/>
</dbReference>
<dbReference type="Proteomes" id="UP000274762">
    <property type="component" value="Unassembled WGS sequence"/>
</dbReference>
<feature type="domain" description="AB hydrolase-1" evidence="1">
    <location>
        <begin position="22"/>
        <end position="131"/>
    </location>
</feature>
<dbReference type="SUPFAM" id="SSF53474">
    <property type="entry name" value="alpha/beta-Hydrolases"/>
    <property type="match status" value="1"/>
</dbReference>
<dbReference type="InterPro" id="IPR029058">
    <property type="entry name" value="AB_hydrolase_fold"/>
</dbReference>
<proteinExistence type="predicted"/>
<dbReference type="Pfam" id="PF00561">
    <property type="entry name" value="Abhydrolase_1"/>
    <property type="match status" value="1"/>
</dbReference>
<comment type="caution">
    <text evidence="2">The sequence shown here is derived from an EMBL/GenBank/DDBJ whole genome shotgun (WGS) entry which is preliminary data.</text>
</comment>
<name>A0A495JY12_WILMA</name>
<organism evidence="2 3">
    <name type="scientific">Williamsia marianensis</name>
    <dbReference type="NCBI Taxonomy" id="85044"/>
    <lineage>
        <taxon>Bacteria</taxon>
        <taxon>Bacillati</taxon>
        <taxon>Actinomycetota</taxon>
        <taxon>Actinomycetes</taxon>
        <taxon>Mycobacteriales</taxon>
        <taxon>Nocardiaceae</taxon>
        <taxon>Williamsia</taxon>
    </lineage>
</organism>